<dbReference type="STRING" id="39495.SAMN02745111_02004"/>
<accession>A0A1T4VZD5</accession>
<dbReference type="Proteomes" id="UP000190814">
    <property type="component" value="Unassembled WGS sequence"/>
</dbReference>
<feature type="compositionally biased region" description="Polar residues" evidence="1">
    <location>
        <begin position="9"/>
        <end position="25"/>
    </location>
</feature>
<feature type="region of interest" description="Disordered" evidence="1">
    <location>
        <begin position="1"/>
        <end position="54"/>
    </location>
</feature>
<gene>
    <name evidence="2" type="ORF">SAMN02745111_02004</name>
</gene>
<name>A0A1T4VZD5_9FIRM</name>
<evidence type="ECO:0000313" key="3">
    <source>
        <dbReference type="Proteomes" id="UP000190814"/>
    </source>
</evidence>
<evidence type="ECO:0000256" key="1">
    <source>
        <dbReference type="SAM" id="MobiDB-lite"/>
    </source>
</evidence>
<dbReference type="AlphaFoldDB" id="A0A1T4VZD5"/>
<keyword evidence="3" id="KW-1185">Reference proteome</keyword>
<protein>
    <submittedName>
        <fullName evidence="2">Uncharacterized protein</fullName>
    </submittedName>
</protein>
<proteinExistence type="predicted"/>
<evidence type="ECO:0000313" key="2">
    <source>
        <dbReference type="EMBL" id="SKA70317.1"/>
    </source>
</evidence>
<dbReference type="EMBL" id="FUXZ01000013">
    <property type="protein sequence ID" value="SKA70317.1"/>
    <property type="molecule type" value="Genomic_DNA"/>
</dbReference>
<feature type="compositionally biased region" description="Low complexity" evidence="1">
    <location>
        <begin position="33"/>
        <end position="54"/>
    </location>
</feature>
<reference evidence="2 3" key="1">
    <citation type="submission" date="2017-02" db="EMBL/GenBank/DDBJ databases">
        <authorList>
            <person name="Peterson S.W."/>
        </authorList>
    </citation>
    <scope>NUCLEOTIDE SEQUENCE [LARGE SCALE GENOMIC DNA]</scope>
    <source>
        <strain evidence="2 3">ATCC 35992</strain>
    </source>
</reference>
<sequence length="54" mass="6068">MTDEKIQKHPNTYSQRGSNIPTQPSVPKMPKTKSNSQLSGNQNSLNKNNNGDRR</sequence>
<organism evidence="2 3">
    <name type="scientific">Eubacterium uniforme</name>
    <dbReference type="NCBI Taxonomy" id="39495"/>
    <lineage>
        <taxon>Bacteria</taxon>
        <taxon>Bacillati</taxon>
        <taxon>Bacillota</taxon>
        <taxon>Clostridia</taxon>
        <taxon>Eubacteriales</taxon>
        <taxon>Eubacteriaceae</taxon>
        <taxon>Eubacterium</taxon>
    </lineage>
</organism>
<dbReference type="RefSeq" id="WP_159444361.1">
    <property type="nucleotide sequence ID" value="NZ_FUXZ01000013.1"/>
</dbReference>